<reference evidence="2 3" key="1">
    <citation type="journal article" date="2010" name="Cell">
        <title>The genome of Naegleria gruberi illuminates early eukaryotic versatility.</title>
        <authorList>
            <person name="Fritz-Laylin L.K."/>
            <person name="Prochnik S.E."/>
            <person name="Ginger M.L."/>
            <person name="Dacks J.B."/>
            <person name="Carpenter M.L."/>
            <person name="Field M.C."/>
            <person name="Kuo A."/>
            <person name="Paredez A."/>
            <person name="Chapman J."/>
            <person name="Pham J."/>
            <person name="Shu S."/>
            <person name="Neupane R."/>
            <person name="Cipriano M."/>
            <person name="Mancuso J."/>
            <person name="Tu H."/>
            <person name="Salamov A."/>
            <person name="Lindquist E."/>
            <person name="Shapiro H."/>
            <person name="Lucas S."/>
            <person name="Grigoriev I.V."/>
            <person name="Cande W.Z."/>
            <person name="Fulton C."/>
            <person name="Rokhsar D.S."/>
            <person name="Dawson S.C."/>
        </authorList>
    </citation>
    <scope>NUCLEOTIDE SEQUENCE [LARGE SCALE GENOMIC DNA]</scope>
    <source>
        <strain evidence="2 3">NEG-M</strain>
    </source>
</reference>
<keyword evidence="1" id="KW-0472">Membrane</keyword>
<dbReference type="KEGG" id="ngr:NAEGRDRAFT_76996"/>
<sequence>MPPLLSFHSSSIIIILILFINSILFIPSSLASSNTQNTTTSTIIKTTTTTTANNYNIKIVAGSYGNTIDSYHFPIISESPIYVQSSSSVVMEKEKEEDDGDEIIYLSDTQFCVVRKIQKSLSVVVAGNGICAVPGETSGLAVEFSLTSPGGVYLDESTNILYILDNGLSNSGGFVRTVDMSSGMLNTLQLTYEPAVLMLKSPTMITKNGGIFYIADTGNNVIRSLTFTGQNTAHCKVIIGAVNPDVSMSCVNVDPLSCQLSSPTSITFSSDGMIITDQQNSRFLALQNGIVYPYSL</sequence>
<dbReference type="InterPro" id="IPR011042">
    <property type="entry name" value="6-blade_b-propeller_TolB-like"/>
</dbReference>
<dbReference type="InParanoid" id="D2W6F3"/>
<feature type="non-terminal residue" evidence="2">
    <location>
        <position position="296"/>
    </location>
</feature>
<dbReference type="VEuPathDB" id="AmoebaDB:NAEGRDRAFT_76996"/>
<accession>D2W6F3</accession>
<dbReference type="AlphaFoldDB" id="D2W6F3"/>
<keyword evidence="3" id="KW-1185">Reference proteome</keyword>
<keyword evidence="1" id="KW-0812">Transmembrane</keyword>
<evidence type="ECO:0000313" key="3">
    <source>
        <dbReference type="Proteomes" id="UP000006671"/>
    </source>
</evidence>
<name>D2W6F3_NAEGR</name>
<dbReference type="EMBL" id="GG739332">
    <property type="protein sequence ID" value="EFC35349.1"/>
    <property type="molecule type" value="Genomic_DNA"/>
</dbReference>
<evidence type="ECO:0000256" key="1">
    <source>
        <dbReference type="SAM" id="Phobius"/>
    </source>
</evidence>
<organism evidence="3">
    <name type="scientific">Naegleria gruberi</name>
    <name type="common">Amoeba</name>
    <dbReference type="NCBI Taxonomy" id="5762"/>
    <lineage>
        <taxon>Eukaryota</taxon>
        <taxon>Discoba</taxon>
        <taxon>Heterolobosea</taxon>
        <taxon>Tetramitia</taxon>
        <taxon>Eutetramitia</taxon>
        <taxon>Vahlkampfiidae</taxon>
        <taxon>Naegleria</taxon>
    </lineage>
</organism>
<dbReference type="Gene3D" id="2.120.10.30">
    <property type="entry name" value="TolB, C-terminal domain"/>
    <property type="match status" value="2"/>
</dbReference>
<dbReference type="Proteomes" id="UP000006671">
    <property type="component" value="Unassembled WGS sequence"/>
</dbReference>
<evidence type="ECO:0000313" key="2">
    <source>
        <dbReference type="EMBL" id="EFC35349.1"/>
    </source>
</evidence>
<dbReference type="GeneID" id="8858672"/>
<keyword evidence="1" id="KW-1133">Transmembrane helix</keyword>
<gene>
    <name evidence="2" type="ORF">NAEGRDRAFT_76996</name>
</gene>
<protein>
    <submittedName>
        <fullName evidence="2">Predicted protein</fullName>
    </submittedName>
</protein>
<proteinExistence type="predicted"/>
<dbReference type="RefSeq" id="XP_002668093.1">
    <property type="nucleotide sequence ID" value="XM_002668047.1"/>
</dbReference>
<dbReference type="SUPFAM" id="SSF63829">
    <property type="entry name" value="Calcium-dependent phosphotriesterase"/>
    <property type="match status" value="1"/>
</dbReference>
<feature type="transmembrane region" description="Helical" evidence="1">
    <location>
        <begin position="12"/>
        <end position="31"/>
    </location>
</feature>